<evidence type="ECO:0000313" key="2">
    <source>
        <dbReference type="EMBL" id="KIL38639.1"/>
    </source>
</evidence>
<evidence type="ECO:0000256" key="1">
    <source>
        <dbReference type="SAM" id="Phobius"/>
    </source>
</evidence>
<accession>A0ABR5AC65</accession>
<feature type="transmembrane region" description="Helical" evidence="1">
    <location>
        <begin position="286"/>
        <end position="309"/>
    </location>
</feature>
<protein>
    <recommendedName>
        <fullName evidence="4">Cache domain-containing protein</fullName>
    </recommendedName>
</protein>
<proteinExistence type="predicted"/>
<keyword evidence="1" id="KW-1133">Transmembrane helix</keyword>
<keyword evidence="1" id="KW-0472">Membrane</keyword>
<organism evidence="2 3">
    <name type="scientific">Gordoniibacillus kamchatkensis</name>
    <dbReference type="NCBI Taxonomy" id="1590651"/>
    <lineage>
        <taxon>Bacteria</taxon>
        <taxon>Bacillati</taxon>
        <taxon>Bacillota</taxon>
        <taxon>Bacilli</taxon>
        <taxon>Bacillales</taxon>
        <taxon>Paenibacillaceae</taxon>
        <taxon>Gordoniibacillus</taxon>
    </lineage>
</organism>
<name>A0ABR5AC65_9BACL</name>
<feature type="transmembrane region" description="Helical" evidence="1">
    <location>
        <begin position="12"/>
        <end position="32"/>
    </location>
</feature>
<reference evidence="2 3" key="1">
    <citation type="submission" date="2014-12" db="EMBL/GenBank/DDBJ databases">
        <title>Draft genome sequence of Paenibacillus kamchatkensis strain B-2647.</title>
        <authorList>
            <person name="Karlyshev A.V."/>
            <person name="Kudryashova E.B."/>
        </authorList>
    </citation>
    <scope>NUCLEOTIDE SEQUENCE [LARGE SCALE GENOMIC DNA]</scope>
    <source>
        <strain evidence="2 3">VKM B-2647</strain>
    </source>
</reference>
<evidence type="ECO:0008006" key="4">
    <source>
        <dbReference type="Google" id="ProtNLM"/>
    </source>
</evidence>
<keyword evidence="3" id="KW-1185">Reference proteome</keyword>
<dbReference type="EMBL" id="JXAK01000055">
    <property type="protein sequence ID" value="KIL38639.1"/>
    <property type="molecule type" value="Genomic_DNA"/>
</dbReference>
<gene>
    <name evidence="2" type="ORF">SD70_25045</name>
</gene>
<keyword evidence="1" id="KW-0812">Transmembrane</keyword>
<comment type="caution">
    <text evidence="2">The sequence shown here is derived from an EMBL/GenBank/DDBJ whole genome shotgun (WGS) entry which is preliminary data.</text>
</comment>
<dbReference type="Proteomes" id="UP000031967">
    <property type="component" value="Unassembled WGS sequence"/>
</dbReference>
<dbReference type="RefSeq" id="WP_041050719.1">
    <property type="nucleotide sequence ID" value="NZ_JXAK01000055.1"/>
</dbReference>
<sequence length="328" mass="36732">MFHRLSRRIVSITLLSVSAFTVLIGLFSYQWAKKTVVSEFIGMSTHYFDSSCNLLAQNLNYIGETAKMIMNNPNVAVAIRNPAVSPEISLMLDSFAAMNLDIKGITLYIPDGTSYSMSRLSNVPSLDKLREDDRIRRFLDDPEAKFLWISRYRGLTSYYNYQYGPNGTLTYLLKWSGDGDHGGLSGTMAVDLDAEKLFAFFQTSNAAFHENRLFLIRDGTDIVSSPINGNDDKLSPRDLPTINGSEQGWFLSADGSELILHRTVMSSNTQIVMAAPLKQSIARLSALRWSIILLTMFSGMFAVLLAVLLKTSIIRPLNHLYIKMKALK</sequence>
<evidence type="ECO:0000313" key="3">
    <source>
        <dbReference type="Proteomes" id="UP000031967"/>
    </source>
</evidence>